<evidence type="ECO:0000313" key="3">
    <source>
        <dbReference type="Proteomes" id="UP000270343"/>
    </source>
</evidence>
<name>A0A3B0BWN3_9ACTN</name>
<dbReference type="InterPro" id="IPR002909">
    <property type="entry name" value="IPT_dom"/>
</dbReference>
<dbReference type="Pfam" id="PF01833">
    <property type="entry name" value="TIG"/>
    <property type="match status" value="1"/>
</dbReference>
<sequence>MDEAAGTYARLTPYHETKGRAMSLQIDSIDPASGRPGVEVTLTGTLLRTQTLRWGEEDWDETYWEGAASGNGTVEITFKVPPGAGTVQVVALNGNEQSNVVEFTYV</sequence>
<organism evidence="2 3">
    <name type="scientific">Streptomyces klenkii</name>
    <dbReference type="NCBI Taxonomy" id="1420899"/>
    <lineage>
        <taxon>Bacteria</taxon>
        <taxon>Bacillati</taxon>
        <taxon>Actinomycetota</taxon>
        <taxon>Actinomycetes</taxon>
        <taxon>Kitasatosporales</taxon>
        <taxon>Streptomycetaceae</taxon>
        <taxon>Streptomyces</taxon>
    </lineage>
</organism>
<dbReference type="RefSeq" id="WP_120753086.1">
    <property type="nucleotide sequence ID" value="NZ_JBFADQ010000006.1"/>
</dbReference>
<dbReference type="Proteomes" id="UP000270343">
    <property type="component" value="Unassembled WGS sequence"/>
</dbReference>
<accession>A0A3B0BWN3</accession>
<dbReference type="EMBL" id="RBAM01000001">
    <property type="protein sequence ID" value="RKN77472.1"/>
    <property type="molecule type" value="Genomic_DNA"/>
</dbReference>
<dbReference type="InterPro" id="IPR013783">
    <property type="entry name" value="Ig-like_fold"/>
</dbReference>
<protein>
    <recommendedName>
        <fullName evidence="1">IPT/TIG domain-containing protein</fullName>
    </recommendedName>
</protein>
<dbReference type="Gene3D" id="2.60.40.10">
    <property type="entry name" value="Immunoglobulins"/>
    <property type="match status" value="1"/>
</dbReference>
<comment type="caution">
    <text evidence="2">The sequence shown here is derived from an EMBL/GenBank/DDBJ whole genome shotgun (WGS) entry which is preliminary data.</text>
</comment>
<reference evidence="2 3" key="1">
    <citation type="journal article" date="2015" name="Antonie Van Leeuwenhoek">
        <title>Streptomyces klenkii sp. nov., isolated from deep marine sediment.</title>
        <authorList>
            <person name="Veyisoglu A."/>
            <person name="Sahin N."/>
        </authorList>
    </citation>
    <scope>NUCLEOTIDE SEQUENCE [LARGE SCALE GENOMIC DNA]</scope>
    <source>
        <strain evidence="2 3">KCTC 29202</strain>
    </source>
</reference>
<dbReference type="InterPro" id="IPR014756">
    <property type="entry name" value="Ig_E-set"/>
</dbReference>
<gene>
    <name evidence="2" type="ORF">D7231_01725</name>
</gene>
<feature type="domain" description="IPT/TIG" evidence="1">
    <location>
        <begin position="25"/>
        <end position="105"/>
    </location>
</feature>
<evidence type="ECO:0000259" key="1">
    <source>
        <dbReference type="Pfam" id="PF01833"/>
    </source>
</evidence>
<evidence type="ECO:0000313" key="2">
    <source>
        <dbReference type="EMBL" id="RKN77472.1"/>
    </source>
</evidence>
<keyword evidence="3" id="KW-1185">Reference proteome</keyword>
<dbReference type="SUPFAM" id="SSF81296">
    <property type="entry name" value="E set domains"/>
    <property type="match status" value="1"/>
</dbReference>
<dbReference type="GO" id="GO:0005975">
    <property type="term" value="P:carbohydrate metabolic process"/>
    <property type="evidence" value="ECO:0007669"/>
    <property type="project" value="UniProtKB-ARBA"/>
</dbReference>
<proteinExistence type="predicted"/>
<dbReference type="AlphaFoldDB" id="A0A3B0BWN3"/>